<dbReference type="SUPFAM" id="SSF48452">
    <property type="entry name" value="TPR-like"/>
    <property type="match status" value="1"/>
</dbReference>
<dbReference type="Pfam" id="PF12771">
    <property type="entry name" value="SusD-like_2"/>
    <property type="match status" value="1"/>
</dbReference>
<organism evidence="2 3">
    <name type="scientific">Zobellia uliginosa</name>
    <dbReference type="NCBI Taxonomy" id="143224"/>
    <lineage>
        <taxon>Bacteria</taxon>
        <taxon>Pseudomonadati</taxon>
        <taxon>Bacteroidota</taxon>
        <taxon>Flavobacteriia</taxon>
        <taxon>Flavobacteriales</taxon>
        <taxon>Flavobacteriaceae</taxon>
        <taxon>Zobellia</taxon>
    </lineage>
</organism>
<dbReference type="RefSeq" id="WP_076457068.1">
    <property type="nucleotide sequence ID" value="NZ_FTOB01000011.1"/>
</dbReference>
<accession>A0ABY1L1K5</accession>
<sequence>MKYSNYIVAISFLIFSLQACTDDFEEINTNPNAQVVGSNESLLLGAEIRAARELLDNVNSYNKGTAKWVQYYTNTTAPTDFVASNPREDFNDFWVYQNLVTQTIPLIERILDNTEETPQPNYQAVALVLKGWIYSNMAELWGPIPFSDAQFGEVSEEEQYNKPKFDSQEEILKSVLDLLEEANDSFDLSGEPNVALNGESDAYAGGDLLKWKKFANSLQVRILMRISDADAEFAKSRLESIFANPSKYPLLESNGDNFGMTWEATIGSYSDPFAQYVESNTNSPIAITGFVNTLGELKDPRMKVLLDPAPGYTDEDTYTGVPPAFDEENPNGYTRVALDSVSQLSDMYTSPQKRFMMTYSELMFIKAEAESKGIETGISVDQAYQDGIKANMEQLAVDQTAIDAYLTSPGVTFDSSNALEQIITQRYIAQFGQSINTFSMIRRTGLPTLDFFDIGINKEKGYPVRVGYPRETMQNFNNANFEAAIQGVNIVDNVFGDPLWFARNAPAVKMVPTIQEGPVLFSY</sequence>
<proteinExistence type="predicted"/>
<dbReference type="PROSITE" id="PS51257">
    <property type="entry name" value="PROKAR_LIPOPROTEIN"/>
    <property type="match status" value="1"/>
</dbReference>
<feature type="signal peptide" evidence="1">
    <location>
        <begin position="1"/>
        <end position="21"/>
    </location>
</feature>
<dbReference type="InterPro" id="IPR041662">
    <property type="entry name" value="SusD-like_2"/>
</dbReference>
<evidence type="ECO:0000313" key="2">
    <source>
        <dbReference type="EMBL" id="SIT11391.1"/>
    </source>
</evidence>
<dbReference type="Gene3D" id="1.25.40.390">
    <property type="match status" value="1"/>
</dbReference>
<evidence type="ECO:0000313" key="3">
    <source>
        <dbReference type="Proteomes" id="UP000185728"/>
    </source>
</evidence>
<evidence type="ECO:0000256" key="1">
    <source>
        <dbReference type="SAM" id="SignalP"/>
    </source>
</evidence>
<feature type="chain" id="PRO_5046642249" evidence="1">
    <location>
        <begin position="22"/>
        <end position="523"/>
    </location>
</feature>
<reference evidence="2 3" key="1">
    <citation type="submission" date="2017-01" db="EMBL/GenBank/DDBJ databases">
        <authorList>
            <person name="Varghese N."/>
            <person name="Submissions S."/>
        </authorList>
    </citation>
    <scope>NUCLEOTIDE SEQUENCE [LARGE SCALE GENOMIC DNA]</scope>
    <source>
        <strain evidence="2 3">DSM 2061</strain>
    </source>
</reference>
<name>A0ABY1L1K5_9FLAO</name>
<protein>
    <submittedName>
        <fullName evidence="2">Starch-binding associating with outer membrane</fullName>
    </submittedName>
</protein>
<keyword evidence="1" id="KW-0732">Signal</keyword>
<dbReference type="EMBL" id="FTOB01000011">
    <property type="protein sequence ID" value="SIT11391.1"/>
    <property type="molecule type" value="Genomic_DNA"/>
</dbReference>
<dbReference type="Proteomes" id="UP000185728">
    <property type="component" value="Unassembled WGS sequence"/>
</dbReference>
<keyword evidence="3" id="KW-1185">Reference proteome</keyword>
<dbReference type="InterPro" id="IPR011990">
    <property type="entry name" value="TPR-like_helical_dom_sf"/>
</dbReference>
<gene>
    <name evidence="2" type="ORF">SAMN05421766_1113</name>
</gene>
<comment type="caution">
    <text evidence="2">The sequence shown here is derived from an EMBL/GenBank/DDBJ whole genome shotgun (WGS) entry which is preliminary data.</text>
</comment>